<dbReference type="InterPro" id="IPR046450">
    <property type="entry name" value="PA_dom_sf"/>
</dbReference>
<dbReference type="InterPro" id="IPR003137">
    <property type="entry name" value="PA_domain"/>
</dbReference>
<proteinExistence type="predicted"/>
<dbReference type="InterPro" id="IPR036034">
    <property type="entry name" value="PDZ_sf"/>
</dbReference>
<feature type="chain" id="PRO_5040883056" description="PDZ domain-containing protein" evidence="2">
    <location>
        <begin position="31"/>
        <end position="668"/>
    </location>
</feature>
<keyword evidence="2" id="KW-0732">Signal</keyword>
<protein>
    <recommendedName>
        <fullName evidence="3">PDZ domain-containing protein</fullName>
    </recommendedName>
</protein>
<dbReference type="Gene3D" id="2.30.42.10">
    <property type="match status" value="1"/>
</dbReference>
<dbReference type="PROSITE" id="PS50106">
    <property type="entry name" value="PDZ"/>
    <property type="match status" value="1"/>
</dbReference>
<comment type="caution">
    <text evidence="4">The sequence shown here is derived from an EMBL/GenBank/DDBJ whole genome shotgun (WGS) entry which is preliminary data.</text>
</comment>
<feature type="region of interest" description="Disordered" evidence="1">
    <location>
        <begin position="42"/>
        <end position="74"/>
    </location>
</feature>
<dbReference type="OrthoDB" id="206201at2759"/>
<feature type="region of interest" description="Disordered" evidence="1">
    <location>
        <begin position="352"/>
        <end position="380"/>
    </location>
</feature>
<dbReference type="Gene3D" id="3.50.30.30">
    <property type="match status" value="1"/>
</dbReference>
<dbReference type="EMBL" id="BRXY01000121">
    <property type="protein sequence ID" value="GMH68019.1"/>
    <property type="molecule type" value="Genomic_DNA"/>
</dbReference>
<dbReference type="Proteomes" id="UP001165085">
    <property type="component" value="Unassembled WGS sequence"/>
</dbReference>
<sequence>MKHLLLIKVALVVSIFKLLDCPGLLPGVQGFGHPDLEKKKRQKNRHLVVETADPSKGDDIEYDPEVEEEVESSHHSSHHAAYDFDVHLPNHKKRVLGMSLSTDLHVLSFEVTKGSYPWIHDVGGVREGDRVVFIDGKDVTSKDLKTVMRALKRAKVLTVRPREGKAREQSEQFRPKMLKELHVETNEGHMDVMRGHLVLFSVPVMIADFSGPPDKCNPKRLVWANPKNGCMEADDVDYEEFENAYVVADRGACSFSVKGAIAESMNAAGLIIVNQDERRVSMPIDPQLLSHNLKIPVVMVTLGDGKELARSSSLEMSKISARLAITSECLKGDAEWHKKYNEEYIQELEETKKEQRANVNKNRAQTNSKGERSEHFEETKEDKLLDGVEATEFFTKRDNIEVQEAVEERHKNKVDSGELTLSGDGEDLWSLEYETVNIGGYLPPSSERLDVEVIHMEYLLNCGTSNEALIHKFTKRRRHERAILFDKKVTCDVSSMLKVAHLLKVDVLMLYEDEKGAGEEHYDGIPLSAEQALMTLDVQMHMDPELAETLKQFKGSVVTISHRGAVALADETSSHGIVKHSVRFDVDNFVKMSWNDIRRLEEVEAWPHDARQRKRMMKKLLKTHNEQRWPERAEAIRVCWEEADKIWGDWDLQHSAKSNINNNNRDEL</sequence>
<dbReference type="SUPFAM" id="SSF50156">
    <property type="entry name" value="PDZ domain-like"/>
    <property type="match status" value="1"/>
</dbReference>
<organism evidence="4 5">
    <name type="scientific">Triparma strigata</name>
    <dbReference type="NCBI Taxonomy" id="1606541"/>
    <lineage>
        <taxon>Eukaryota</taxon>
        <taxon>Sar</taxon>
        <taxon>Stramenopiles</taxon>
        <taxon>Ochrophyta</taxon>
        <taxon>Bolidophyceae</taxon>
        <taxon>Parmales</taxon>
        <taxon>Triparmaceae</taxon>
        <taxon>Triparma</taxon>
    </lineage>
</organism>
<evidence type="ECO:0000256" key="2">
    <source>
        <dbReference type="SAM" id="SignalP"/>
    </source>
</evidence>
<dbReference type="AlphaFoldDB" id="A0A9W7AGP5"/>
<dbReference type="Pfam" id="PF02225">
    <property type="entry name" value="PA"/>
    <property type="match status" value="1"/>
</dbReference>
<evidence type="ECO:0000256" key="1">
    <source>
        <dbReference type="SAM" id="MobiDB-lite"/>
    </source>
</evidence>
<feature type="compositionally biased region" description="Basic and acidic residues" evidence="1">
    <location>
        <begin position="369"/>
        <end position="380"/>
    </location>
</feature>
<feature type="signal peptide" evidence="2">
    <location>
        <begin position="1"/>
        <end position="30"/>
    </location>
</feature>
<keyword evidence="5" id="KW-1185">Reference proteome</keyword>
<name>A0A9W7AGP5_9STRA</name>
<evidence type="ECO:0000259" key="3">
    <source>
        <dbReference type="PROSITE" id="PS50106"/>
    </source>
</evidence>
<dbReference type="SUPFAM" id="SSF52025">
    <property type="entry name" value="PA domain"/>
    <property type="match status" value="1"/>
</dbReference>
<feature type="domain" description="PDZ" evidence="3">
    <location>
        <begin position="85"/>
        <end position="163"/>
    </location>
</feature>
<evidence type="ECO:0000313" key="5">
    <source>
        <dbReference type="Proteomes" id="UP001165085"/>
    </source>
</evidence>
<evidence type="ECO:0000313" key="4">
    <source>
        <dbReference type="EMBL" id="GMH68019.1"/>
    </source>
</evidence>
<accession>A0A9W7AGP5</accession>
<dbReference type="InterPro" id="IPR001478">
    <property type="entry name" value="PDZ"/>
</dbReference>
<feature type="compositionally biased region" description="Polar residues" evidence="1">
    <location>
        <begin position="357"/>
        <end position="368"/>
    </location>
</feature>
<reference evidence="5" key="1">
    <citation type="journal article" date="2023" name="Commun. Biol.">
        <title>Genome analysis of Parmales, the sister group of diatoms, reveals the evolutionary specialization of diatoms from phago-mixotrophs to photoautotrophs.</title>
        <authorList>
            <person name="Ban H."/>
            <person name="Sato S."/>
            <person name="Yoshikawa S."/>
            <person name="Yamada K."/>
            <person name="Nakamura Y."/>
            <person name="Ichinomiya M."/>
            <person name="Sato N."/>
            <person name="Blanc-Mathieu R."/>
            <person name="Endo H."/>
            <person name="Kuwata A."/>
            <person name="Ogata H."/>
        </authorList>
    </citation>
    <scope>NUCLEOTIDE SEQUENCE [LARGE SCALE GENOMIC DNA]</scope>
    <source>
        <strain evidence="5">NIES 3701</strain>
    </source>
</reference>
<feature type="compositionally biased region" description="Acidic residues" evidence="1">
    <location>
        <begin position="60"/>
        <end position="70"/>
    </location>
</feature>
<gene>
    <name evidence="4" type="ORF">TrST_g4205</name>
</gene>